<evidence type="ECO:0000313" key="3">
    <source>
        <dbReference type="Proteomes" id="UP001165121"/>
    </source>
</evidence>
<protein>
    <submittedName>
        <fullName evidence="2">Unnamed protein product</fullName>
    </submittedName>
</protein>
<evidence type="ECO:0000256" key="1">
    <source>
        <dbReference type="SAM" id="MobiDB-lite"/>
    </source>
</evidence>
<dbReference type="AlphaFoldDB" id="A0A9W6Y974"/>
<organism evidence="2 3">
    <name type="scientific">Phytophthora fragariaefolia</name>
    <dbReference type="NCBI Taxonomy" id="1490495"/>
    <lineage>
        <taxon>Eukaryota</taxon>
        <taxon>Sar</taxon>
        <taxon>Stramenopiles</taxon>
        <taxon>Oomycota</taxon>
        <taxon>Peronosporomycetes</taxon>
        <taxon>Peronosporales</taxon>
        <taxon>Peronosporaceae</taxon>
        <taxon>Phytophthora</taxon>
    </lineage>
</organism>
<accession>A0A9W6Y974</accession>
<feature type="region of interest" description="Disordered" evidence="1">
    <location>
        <begin position="62"/>
        <end position="87"/>
    </location>
</feature>
<reference evidence="2" key="1">
    <citation type="submission" date="2023-04" db="EMBL/GenBank/DDBJ databases">
        <title>Phytophthora fragariaefolia NBRC 109709.</title>
        <authorList>
            <person name="Ichikawa N."/>
            <person name="Sato H."/>
            <person name="Tonouchi N."/>
        </authorList>
    </citation>
    <scope>NUCLEOTIDE SEQUENCE</scope>
    <source>
        <strain evidence="2">NBRC 109709</strain>
    </source>
</reference>
<comment type="caution">
    <text evidence="2">The sequence shown here is derived from an EMBL/GenBank/DDBJ whole genome shotgun (WGS) entry which is preliminary data.</text>
</comment>
<gene>
    <name evidence="2" type="ORF">Pfra01_002338000</name>
</gene>
<dbReference type="EMBL" id="BSXT01003735">
    <property type="protein sequence ID" value="GMF55486.1"/>
    <property type="molecule type" value="Genomic_DNA"/>
</dbReference>
<evidence type="ECO:0000313" key="2">
    <source>
        <dbReference type="EMBL" id="GMF55486.1"/>
    </source>
</evidence>
<dbReference type="Proteomes" id="UP001165121">
    <property type="component" value="Unassembled WGS sequence"/>
</dbReference>
<proteinExistence type="predicted"/>
<feature type="compositionally biased region" description="Polar residues" evidence="1">
    <location>
        <begin position="75"/>
        <end position="87"/>
    </location>
</feature>
<keyword evidence="3" id="KW-1185">Reference proteome</keyword>
<name>A0A9W6Y974_9STRA</name>
<sequence length="108" mass="12087">MPSQSPREYVTIAPIRGKVVRSDQGTARTQDYQCLNISMGIPDLDQRKVDLDLMDLDRLDLDGTDLDPTSRHKSMSGQITGSNQTISARTEILRRRHLGNRGVLGSFM</sequence>